<dbReference type="CDD" id="cd00188">
    <property type="entry name" value="TOPRIM"/>
    <property type="match status" value="1"/>
</dbReference>
<gene>
    <name evidence="2" type="ORF">CVD27_20075</name>
</gene>
<protein>
    <submittedName>
        <fullName evidence="2">Toprim sub domain-containing protein</fullName>
    </submittedName>
</protein>
<dbReference type="AlphaFoldDB" id="A0A2N5HAA3"/>
<dbReference type="InterPro" id="IPR036078">
    <property type="entry name" value="Spo11/TopoVI_A_sf"/>
</dbReference>
<name>A0A2N5HAA3_9BACI</name>
<proteinExistence type="predicted"/>
<dbReference type="EMBL" id="PGVE01000072">
    <property type="protein sequence ID" value="PLS02452.1"/>
    <property type="molecule type" value="Genomic_DNA"/>
</dbReference>
<sequence>MNHNLLSFLQTYFLKKGEVLELTHLDTETNSIKDIPIIKRLSTRIKQVGVLTCSLDSFSDGAPERVDHLQHFPITPRKKIDQSDYSESDILEWLSEGWIVKEIRFMKDGRSVDTIHYRMGYRLYRLQQALQIQTQKNLENEIDDWKNRLVSIVETSSVSDFSINSKPLLKLYEFISIQLSKENAVLLESTFLTEKWVLNKKLMFLHFLAALLQLSLKKSEFDWKEIGAHYYQEIGGSKKFDSYKDDFLTQLEEIIECPASNIGLVSLGKITPLFFSGLISGSYSEYKYGPVHALTDLAIAQEDYTSSAKILWLVENRAILTRFSAEKNFLKEYEILMVCVDGHLRSSHRQCLLQLTKNSHFTQVLIWTDYDKDGIYIAAELYEVISKYHKNVVKWVTHDQNVLTSWREYEESTKHFKVNDGVEQEQILGGSEDWKKWIQLQ</sequence>
<dbReference type="GO" id="GO:0003677">
    <property type="term" value="F:DNA binding"/>
    <property type="evidence" value="ECO:0007669"/>
    <property type="project" value="InterPro"/>
</dbReference>
<organism evidence="2 3">
    <name type="scientific">Neobacillus cucumis</name>
    <dbReference type="NCBI Taxonomy" id="1740721"/>
    <lineage>
        <taxon>Bacteria</taxon>
        <taxon>Bacillati</taxon>
        <taxon>Bacillota</taxon>
        <taxon>Bacilli</taxon>
        <taxon>Bacillales</taxon>
        <taxon>Bacillaceae</taxon>
        <taxon>Neobacillus</taxon>
    </lineage>
</organism>
<evidence type="ECO:0000313" key="2">
    <source>
        <dbReference type="EMBL" id="PLS02452.1"/>
    </source>
</evidence>
<feature type="domain" description="DUF2399" evidence="1">
    <location>
        <begin position="295"/>
        <end position="385"/>
    </location>
</feature>
<dbReference type="Gene3D" id="3.40.1360.10">
    <property type="match status" value="1"/>
</dbReference>
<reference evidence="2 3" key="1">
    <citation type="submission" date="2017-11" db="EMBL/GenBank/DDBJ databases">
        <title>Comparitive Functional Genomics of Dry Heat Resistant strains isolated from the Viking Spacecraft.</title>
        <authorList>
            <person name="Seuylemezian A."/>
            <person name="Cooper K."/>
            <person name="Vaishampayan P."/>
        </authorList>
    </citation>
    <scope>NUCLEOTIDE SEQUENCE [LARGE SCALE GENOMIC DNA]</scope>
    <source>
        <strain evidence="2 3">V32-6</strain>
    </source>
</reference>
<dbReference type="InterPro" id="IPR024465">
    <property type="entry name" value="DUF2399"/>
</dbReference>
<dbReference type="Proteomes" id="UP000234950">
    <property type="component" value="Unassembled WGS sequence"/>
</dbReference>
<dbReference type="Pfam" id="PF09664">
    <property type="entry name" value="DUF2399"/>
    <property type="match status" value="1"/>
</dbReference>
<evidence type="ECO:0000313" key="3">
    <source>
        <dbReference type="Proteomes" id="UP000234950"/>
    </source>
</evidence>
<dbReference type="SUPFAM" id="SSF56726">
    <property type="entry name" value="DNA topoisomerase IV, alpha subunit"/>
    <property type="match status" value="1"/>
</dbReference>
<keyword evidence="3" id="KW-1185">Reference proteome</keyword>
<comment type="caution">
    <text evidence="2">The sequence shown here is derived from an EMBL/GenBank/DDBJ whole genome shotgun (WGS) entry which is preliminary data.</text>
</comment>
<dbReference type="GO" id="GO:0005694">
    <property type="term" value="C:chromosome"/>
    <property type="evidence" value="ECO:0007669"/>
    <property type="project" value="InterPro"/>
</dbReference>
<accession>A0A2N5HAA3</accession>
<dbReference type="RefSeq" id="WP_101649794.1">
    <property type="nucleotide sequence ID" value="NZ_PGVE01000072.1"/>
</dbReference>
<evidence type="ECO:0000259" key="1">
    <source>
        <dbReference type="Pfam" id="PF09664"/>
    </source>
</evidence>
<dbReference type="OrthoDB" id="2502371at2"/>